<comment type="caution">
    <text evidence="9">The sequence shown here is derived from an EMBL/GenBank/DDBJ whole genome shotgun (WGS) entry which is preliminary data.</text>
</comment>
<feature type="region of interest" description="Disordered" evidence="7">
    <location>
        <begin position="1181"/>
        <end position="1201"/>
    </location>
</feature>
<evidence type="ECO:0000259" key="8">
    <source>
        <dbReference type="PROSITE" id="PS50104"/>
    </source>
</evidence>
<dbReference type="InterPro" id="IPR058192">
    <property type="entry name" value="WHD_ROQ1-like"/>
</dbReference>
<evidence type="ECO:0000256" key="1">
    <source>
        <dbReference type="ARBA" id="ARBA00011982"/>
    </source>
</evidence>
<dbReference type="EMBL" id="CM031840">
    <property type="protein sequence ID" value="KAG6673385.1"/>
    <property type="molecule type" value="Genomic_DNA"/>
</dbReference>
<evidence type="ECO:0000256" key="3">
    <source>
        <dbReference type="ARBA" id="ARBA00022801"/>
    </source>
</evidence>
<keyword evidence="2" id="KW-0677">Repeat</keyword>
<reference evidence="9" key="1">
    <citation type="submission" date="2021-01" db="EMBL/GenBank/DDBJ databases">
        <authorList>
            <person name="Lovell J.T."/>
            <person name="Bentley N."/>
            <person name="Bhattarai G."/>
            <person name="Jenkins J.W."/>
            <person name="Sreedasyam A."/>
            <person name="Alarcon Y."/>
            <person name="Bock C."/>
            <person name="Boston L."/>
            <person name="Carlson J."/>
            <person name="Cervantes K."/>
            <person name="Clermont K."/>
            <person name="Krom N."/>
            <person name="Kubenka K."/>
            <person name="Mamidi S."/>
            <person name="Mattison C."/>
            <person name="Monteros M."/>
            <person name="Pisani C."/>
            <person name="Plott C."/>
            <person name="Rajasekar S."/>
            <person name="Rhein H.S."/>
            <person name="Rohla C."/>
            <person name="Song M."/>
            <person name="Hilaire R.S."/>
            <person name="Shu S."/>
            <person name="Wells L."/>
            <person name="Wang X."/>
            <person name="Webber J."/>
            <person name="Heerema R.J."/>
            <person name="Klein P."/>
            <person name="Conner P."/>
            <person name="Grauke L."/>
            <person name="Grimwood J."/>
            <person name="Schmutz J."/>
            <person name="Randall J.J."/>
        </authorList>
    </citation>
    <scope>NUCLEOTIDE SEQUENCE</scope>
    <source>
        <tissue evidence="9">Leaf</tissue>
    </source>
</reference>
<dbReference type="PROSITE" id="PS50104">
    <property type="entry name" value="TIR"/>
    <property type="match status" value="1"/>
</dbReference>
<dbReference type="InterPro" id="IPR044974">
    <property type="entry name" value="Disease_R_plants"/>
</dbReference>
<evidence type="ECO:0000313" key="10">
    <source>
        <dbReference type="Proteomes" id="UP000811246"/>
    </source>
</evidence>
<evidence type="ECO:0000256" key="7">
    <source>
        <dbReference type="SAM" id="MobiDB-lite"/>
    </source>
</evidence>
<keyword evidence="5" id="KW-0520">NAD</keyword>
<sequence length="1201" mass="138664">MVVQDASSSSLSSFTRWWTYDVFLSFRGEDTRQNFTAHLHQALDRKKINTYIDYKLPRGEEISGELLKAIESSRISIVVLSKNYASSTWCLDELMKILECKKIKQQKVLPVFYNVNPTKIRHQREGFGKALAKLKERFKDESKVERWKATLTEVAGLSGFTLGDRTEPEFIQEIVREVSRLVKHKYLNDVAKHPVGMESRVQDVHNKLQSVGMNDTRILGIYGCGGIGKTNLAKEIYNTFIDQFKNCCFLANVRETSKREYGLIQLQEKLLCEILGDSSLKVRNVDEGIGLIKEMLWSKKVLLVLDDLDQSVKVKTLLGGCDWFGLGSIVIITTRDEHLLTSNNVHLRYKVKELDHDEALQLFCWNAFQNKNPNHDFVELTEDILRYAGGLPLALMVVGSSLYGRDIHYWRSALQKYKTIPHNDIHQKLRISYDGLDEFEKNIFLDIACFFTKEQKEYVIKILDGCDFFATCGIEVLVDKSLITIDEWGKLIMHDLLKDMGREIVRQESLEEPEKRSRLWFHEDVRHVFEETKGTNKIQGILIEFPKQELIDLKPETFSAMRRLRIFINRNARFSKGPNYLSNELRVLDWHSYPSHSFPQNFHGKKLVVLKMDDCFIKGLGEGLKNFQKLTTIKFSKCKFLTKIPDVSGLQSLNRLDIEYCNNLVDQSIGFLDKLVELKIVYCQSLTSFPSSLKLRSLEMLILSYCERLQKFPEIESEMKCLTYVKLEHMTAIKELPSSIGNLTSFLDLQISDCYKLRYIPNNIRQLKHLRCLILEGWLDDQSQYHLPSSTAELFPSYTPPMNSIVFPKLDLSGATFYSTLEVLDLSGSNIVVILPEWIRGFILLRLLQLCHCEQLKEILELPPNISMVNARGCISLESFPEVSNMFEFNTSSHKVCSINLSGCQKMLVNPLRFEEYVEDLDEDCELIFAGNKIPDLDYHCKLKKTRNSYLCDGINVDLVYSDEIKGFIACVVVLSDPSQRYSFLSNMHIDIYYNGVYQYTSTHIRYINPSSSDNVWLYYHELKGEHFKSVEGILQLKFDGDQGRIPIRSFGIRVVCKQKEINTLQDVARWSPCVNVQPSSKLIISVLENESEDENPNEDLELGVHLVEKDEEKARDHDTDVLHEDVGAHFDASSEVIEGWVDYLMDGKRRHNEDDCNLEFNWHPQQKRQHSSTMGIRITELENDDENPKEDVDLELKVGL</sequence>
<dbReference type="GO" id="GO:0006952">
    <property type="term" value="P:defense response"/>
    <property type="evidence" value="ECO:0007669"/>
    <property type="project" value="InterPro"/>
</dbReference>
<dbReference type="PANTHER" id="PTHR11017">
    <property type="entry name" value="LEUCINE-RICH REPEAT-CONTAINING PROTEIN"/>
    <property type="match status" value="1"/>
</dbReference>
<dbReference type="EMBL" id="CM031840">
    <property type="protein sequence ID" value="KAG6673386.1"/>
    <property type="molecule type" value="Genomic_DNA"/>
</dbReference>
<gene>
    <name evidence="9" type="ORF">I3842_16G109200</name>
</gene>
<evidence type="ECO:0000256" key="2">
    <source>
        <dbReference type="ARBA" id="ARBA00022737"/>
    </source>
</evidence>
<comment type="catalytic activity">
    <reaction evidence="6">
        <text>NAD(+) + H2O = ADP-D-ribose + nicotinamide + H(+)</text>
        <dbReference type="Rhea" id="RHEA:16301"/>
        <dbReference type="ChEBI" id="CHEBI:15377"/>
        <dbReference type="ChEBI" id="CHEBI:15378"/>
        <dbReference type="ChEBI" id="CHEBI:17154"/>
        <dbReference type="ChEBI" id="CHEBI:57540"/>
        <dbReference type="ChEBI" id="CHEBI:57967"/>
        <dbReference type="EC" id="3.2.2.6"/>
    </reaction>
    <physiologicalReaction direction="left-to-right" evidence="6">
        <dbReference type="Rhea" id="RHEA:16302"/>
    </physiologicalReaction>
</comment>
<dbReference type="GO" id="GO:0043531">
    <property type="term" value="F:ADP binding"/>
    <property type="evidence" value="ECO:0007669"/>
    <property type="project" value="InterPro"/>
</dbReference>
<keyword evidence="4" id="KW-0611">Plant defense</keyword>
<dbReference type="AlphaFoldDB" id="A0A922A7D1"/>
<protein>
    <recommendedName>
        <fullName evidence="1">ADP-ribosyl cyclase/cyclic ADP-ribose hydrolase</fullName>
        <ecNumber evidence="1">3.2.2.6</ecNumber>
    </recommendedName>
</protein>
<organism evidence="9 10">
    <name type="scientific">Carya illinoinensis</name>
    <name type="common">Pecan</name>
    <dbReference type="NCBI Taxonomy" id="32201"/>
    <lineage>
        <taxon>Eukaryota</taxon>
        <taxon>Viridiplantae</taxon>
        <taxon>Streptophyta</taxon>
        <taxon>Embryophyta</taxon>
        <taxon>Tracheophyta</taxon>
        <taxon>Spermatophyta</taxon>
        <taxon>Magnoliopsida</taxon>
        <taxon>eudicotyledons</taxon>
        <taxon>Gunneridae</taxon>
        <taxon>Pentapetalae</taxon>
        <taxon>rosids</taxon>
        <taxon>fabids</taxon>
        <taxon>Fagales</taxon>
        <taxon>Juglandaceae</taxon>
        <taxon>Carya</taxon>
    </lineage>
</organism>
<evidence type="ECO:0000256" key="6">
    <source>
        <dbReference type="ARBA" id="ARBA00047304"/>
    </source>
</evidence>
<evidence type="ECO:0000256" key="5">
    <source>
        <dbReference type="ARBA" id="ARBA00023027"/>
    </source>
</evidence>
<dbReference type="InterPro" id="IPR002182">
    <property type="entry name" value="NB-ARC"/>
</dbReference>
<dbReference type="GO" id="GO:0061809">
    <property type="term" value="F:NAD+ nucleosidase activity, cyclic ADP-ribose generating"/>
    <property type="evidence" value="ECO:0007669"/>
    <property type="project" value="UniProtKB-EC"/>
</dbReference>
<dbReference type="InterPro" id="IPR000157">
    <property type="entry name" value="TIR_dom"/>
</dbReference>
<dbReference type="Proteomes" id="UP000811246">
    <property type="component" value="Chromosome 16"/>
</dbReference>
<feature type="domain" description="TIR" evidence="8">
    <location>
        <begin position="18"/>
        <end position="182"/>
    </location>
</feature>
<dbReference type="FunFam" id="1.10.8.430:FF:000002">
    <property type="entry name" value="Disease resistance protein (TIR-NBS-LRR class)"/>
    <property type="match status" value="1"/>
</dbReference>
<proteinExistence type="predicted"/>
<dbReference type="EC" id="3.2.2.6" evidence="1"/>
<accession>A0A922A7D1</accession>
<name>A0A922A7D1_CARIL</name>
<dbReference type="Pfam" id="PF01582">
    <property type="entry name" value="TIR"/>
    <property type="match status" value="1"/>
</dbReference>
<dbReference type="Pfam" id="PF00931">
    <property type="entry name" value="NB-ARC"/>
    <property type="match status" value="1"/>
</dbReference>
<evidence type="ECO:0000256" key="4">
    <source>
        <dbReference type="ARBA" id="ARBA00022821"/>
    </source>
</evidence>
<dbReference type="Pfam" id="PF23282">
    <property type="entry name" value="WHD_ROQ1"/>
    <property type="match status" value="1"/>
</dbReference>
<dbReference type="FunFam" id="3.40.50.10140:FF:000007">
    <property type="entry name" value="Disease resistance protein (TIR-NBS-LRR class)"/>
    <property type="match status" value="1"/>
</dbReference>
<dbReference type="PANTHER" id="PTHR11017:SF570">
    <property type="entry name" value="DISEASE RESISTANCE PROTEIN (TIR-NBS CLASS)-RELATED"/>
    <property type="match status" value="1"/>
</dbReference>
<dbReference type="Pfam" id="PF23286">
    <property type="entry name" value="LRR_13"/>
    <property type="match status" value="1"/>
</dbReference>
<feature type="compositionally biased region" description="Basic and acidic residues" evidence="7">
    <location>
        <begin position="1190"/>
        <end position="1201"/>
    </location>
</feature>
<evidence type="ECO:0000313" key="9">
    <source>
        <dbReference type="EMBL" id="KAG6673386.1"/>
    </source>
</evidence>
<dbReference type="InterPro" id="IPR058546">
    <property type="entry name" value="RPS4B/Roq1-like_LRR"/>
</dbReference>
<dbReference type="SMART" id="SM00255">
    <property type="entry name" value="TIR"/>
    <property type="match status" value="1"/>
</dbReference>
<dbReference type="GO" id="GO:0007165">
    <property type="term" value="P:signal transduction"/>
    <property type="evidence" value="ECO:0007669"/>
    <property type="project" value="InterPro"/>
</dbReference>
<keyword evidence="3" id="KW-0378">Hydrolase</keyword>